<proteinExistence type="inferred from homology"/>
<dbReference type="Pfam" id="PF00378">
    <property type="entry name" value="ECH_1"/>
    <property type="match status" value="1"/>
</dbReference>
<dbReference type="InterPro" id="IPR018376">
    <property type="entry name" value="Enoyl-CoA_hyd/isom_CS"/>
</dbReference>
<accession>A0ABT2WHE0</accession>
<dbReference type="PANTHER" id="PTHR11941:SF54">
    <property type="entry name" value="ENOYL-COA HYDRATASE, MITOCHONDRIAL"/>
    <property type="match status" value="1"/>
</dbReference>
<sequence>MFARENEKIYMEKENGIATIYINRPEKRNALSIDMWKKMIEMVDSCTEDDEVKVMIFRSTTETAFSAGADISEFETIRSTVDGVISYGELTSTLERKIAESPKPSIAMIQGFCVGGGCEIAVACDFRFSDETGKFGITPAKLGIVYDTAATKHLVDLVGPAHAKDILFTGRIFPAEEALQMGLINRIVATEELERETYTYAGRICENAQLSVQASKKIIHRVRQGATKDNEEIKQLIAESVQSDEYKQRIRAFLNKGKA</sequence>
<reference evidence="4 5" key="1">
    <citation type="submission" date="2022-10" db="EMBL/GenBank/DDBJ databases">
        <title>Description of Fervidibacillus gen. nov. in the family Fervidibacillaceae fam. nov. with two species, Fervidibacillus albus sp. nov., and Fervidibacillus halotolerans sp. nov., isolated from tidal flat sediments.</title>
        <authorList>
            <person name="Kwon K.K."/>
            <person name="Yang S.-H."/>
        </authorList>
    </citation>
    <scope>NUCLEOTIDE SEQUENCE [LARGE SCALE GENOMIC DNA]</scope>
    <source>
        <strain evidence="4 5">DSM 23332</strain>
    </source>
</reference>
<evidence type="ECO:0000256" key="1">
    <source>
        <dbReference type="ARBA" id="ARBA00005254"/>
    </source>
</evidence>
<dbReference type="InterPro" id="IPR014748">
    <property type="entry name" value="Enoyl-CoA_hydra_C"/>
</dbReference>
<evidence type="ECO:0000313" key="5">
    <source>
        <dbReference type="Proteomes" id="UP001208656"/>
    </source>
</evidence>
<dbReference type="InterPro" id="IPR001753">
    <property type="entry name" value="Enoyl-CoA_hydra/iso"/>
</dbReference>
<dbReference type="Proteomes" id="UP001208656">
    <property type="component" value="Unassembled WGS sequence"/>
</dbReference>
<dbReference type="PROSITE" id="PS00166">
    <property type="entry name" value="ENOYL_COA_HYDRATASE"/>
    <property type="match status" value="1"/>
</dbReference>
<organism evidence="4 5">
    <name type="scientific">Pallidibacillus thermolactis</name>
    <dbReference type="NCBI Taxonomy" id="251051"/>
    <lineage>
        <taxon>Bacteria</taxon>
        <taxon>Bacillati</taxon>
        <taxon>Bacillota</taxon>
        <taxon>Bacilli</taxon>
        <taxon>Bacillales</taxon>
        <taxon>Bacillaceae</taxon>
        <taxon>Pallidibacillus</taxon>
    </lineage>
</organism>
<protein>
    <submittedName>
        <fullName evidence="4">Enoyl-CoA hydratase-related protein</fullName>
    </submittedName>
</protein>
<evidence type="ECO:0000256" key="3">
    <source>
        <dbReference type="RuleBase" id="RU003707"/>
    </source>
</evidence>
<dbReference type="CDD" id="cd06558">
    <property type="entry name" value="crotonase-like"/>
    <property type="match status" value="1"/>
</dbReference>
<comment type="similarity">
    <text evidence="1 3">Belongs to the enoyl-CoA hydratase/isomerase family.</text>
</comment>
<keyword evidence="2" id="KW-0456">Lyase</keyword>
<dbReference type="InterPro" id="IPR029045">
    <property type="entry name" value="ClpP/crotonase-like_dom_sf"/>
</dbReference>
<dbReference type="PANTHER" id="PTHR11941">
    <property type="entry name" value="ENOYL-COA HYDRATASE-RELATED"/>
    <property type="match status" value="1"/>
</dbReference>
<evidence type="ECO:0000256" key="2">
    <source>
        <dbReference type="ARBA" id="ARBA00023239"/>
    </source>
</evidence>
<dbReference type="EMBL" id="JAOUSE010000039">
    <property type="protein sequence ID" value="MCU9595116.1"/>
    <property type="molecule type" value="Genomic_DNA"/>
</dbReference>
<dbReference type="RefSeq" id="WP_263061988.1">
    <property type="nucleotide sequence ID" value="NZ_JAOUSE010000039.1"/>
</dbReference>
<comment type="caution">
    <text evidence="4">The sequence shown here is derived from an EMBL/GenBank/DDBJ whole genome shotgun (WGS) entry which is preliminary data.</text>
</comment>
<gene>
    <name evidence="4" type="ORF">OEV82_11775</name>
</gene>
<dbReference type="Gene3D" id="1.10.12.10">
    <property type="entry name" value="Lyase 2-enoyl-coa Hydratase, Chain A, domain 2"/>
    <property type="match status" value="1"/>
</dbReference>
<evidence type="ECO:0000313" key="4">
    <source>
        <dbReference type="EMBL" id="MCU9595116.1"/>
    </source>
</evidence>
<dbReference type="SUPFAM" id="SSF52096">
    <property type="entry name" value="ClpP/crotonase"/>
    <property type="match status" value="1"/>
</dbReference>
<dbReference type="Gene3D" id="3.90.226.10">
    <property type="entry name" value="2-enoyl-CoA Hydratase, Chain A, domain 1"/>
    <property type="match status" value="1"/>
</dbReference>
<name>A0ABT2WHE0_9BACI</name>
<keyword evidence="5" id="KW-1185">Reference proteome</keyword>